<evidence type="ECO:0000256" key="1">
    <source>
        <dbReference type="ARBA" id="ARBA00004141"/>
    </source>
</evidence>
<evidence type="ECO:0000313" key="9">
    <source>
        <dbReference type="Proteomes" id="UP001610444"/>
    </source>
</evidence>
<feature type="transmembrane region" description="Helical" evidence="6">
    <location>
        <begin position="305"/>
        <end position="328"/>
    </location>
</feature>
<feature type="transmembrane region" description="Helical" evidence="6">
    <location>
        <begin position="216"/>
        <end position="235"/>
    </location>
</feature>
<feature type="transmembrane region" description="Helical" evidence="6">
    <location>
        <begin position="183"/>
        <end position="204"/>
    </location>
</feature>
<dbReference type="SUPFAM" id="SSF103473">
    <property type="entry name" value="MFS general substrate transporter"/>
    <property type="match status" value="1"/>
</dbReference>
<dbReference type="InterPro" id="IPR005828">
    <property type="entry name" value="MFS_sugar_transport-like"/>
</dbReference>
<feature type="transmembrane region" description="Helical" evidence="6">
    <location>
        <begin position="97"/>
        <end position="117"/>
    </location>
</feature>
<proteinExistence type="inferred from homology"/>
<dbReference type="Gene3D" id="1.20.1250.20">
    <property type="entry name" value="MFS general substrate transporter like domains"/>
    <property type="match status" value="1"/>
</dbReference>
<dbReference type="GeneID" id="98163288"/>
<keyword evidence="3 6" id="KW-0812">Transmembrane</keyword>
<evidence type="ECO:0000256" key="4">
    <source>
        <dbReference type="ARBA" id="ARBA00022989"/>
    </source>
</evidence>
<evidence type="ECO:0000256" key="3">
    <source>
        <dbReference type="ARBA" id="ARBA00022692"/>
    </source>
</evidence>
<dbReference type="Proteomes" id="UP001610444">
    <property type="component" value="Unassembled WGS sequence"/>
</dbReference>
<comment type="subcellular location">
    <subcellularLocation>
        <location evidence="1">Membrane</location>
        <topology evidence="1">Multi-pass membrane protein</topology>
    </subcellularLocation>
</comment>
<evidence type="ECO:0000259" key="7">
    <source>
        <dbReference type="PROSITE" id="PS50850"/>
    </source>
</evidence>
<feature type="transmembrane region" description="Helical" evidence="6">
    <location>
        <begin position="35"/>
        <end position="57"/>
    </location>
</feature>
<dbReference type="InterPro" id="IPR050360">
    <property type="entry name" value="MFS_Sugar_Transporters"/>
</dbReference>
<sequence length="530" mass="57858">MGEGKEINIPDVQHLEEVVTRLEDKSGFRDLLHEVSLHPFVFVIALVVNLSNFMYGFDNFALSICLSIPAFQMKFGEPVELAPGVIYYNIPAYWQSLWNALAQVSTAIGAFIIPLVSDGLGRRYALGLSGAVCCAGVAVLYTCQTPGVFLAGKMVNAVGLGMSLTTSQTYVAEITPLKLRGFLLALQSFTLSLGVFVAVLVGYSKVNEPTEDSYRSLFAAAWAVPGLLVIIAFLIPESPLLQIQKNNVGKARNSLRKLHRKGKDIDALLNNAIRIRQEEQEMERVSQNMTYHECFRGSNARRMRLVLYLNGMNQLLGSAFASNSAYFLVSAGMSTDDISLVMRLGLGLGLGTTIINLFLMAKTRRRTLLLGGTTVCILCYLPMGIAGCFPGNSKALWAVGILMQIASIIGVVPTYGPAMSVAAEIPQLRLKSKSLAIGFFFNYLFSAVWNTAVPYMFNRDEGNLGGKTGFIFAAASLIMLAIVWLEIPETKDISYVHLDYLFQNKVPARRFMATARELQAGVTTSGANGM</sequence>
<dbReference type="Pfam" id="PF00083">
    <property type="entry name" value="Sugar_tr"/>
    <property type="match status" value="1"/>
</dbReference>
<keyword evidence="4 6" id="KW-1133">Transmembrane helix</keyword>
<dbReference type="RefSeq" id="XP_070897719.1">
    <property type="nucleotide sequence ID" value="XM_071048124.1"/>
</dbReference>
<dbReference type="PANTHER" id="PTHR48022">
    <property type="entry name" value="PLASTIDIC GLUCOSE TRANSPORTER 4"/>
    <property type="match status" value="1"/>
</dbReference>
<feature type="transmembrane region" description="Helical" evidence="6">
    <location>
        <begin position="395"/>
        <end position="415"/>
    </location>
</feature>
<keyword evidence="9" id="KW-1185">Reference proteome</keyword>
<comment type="similarity">
    <text evidence="2">Belongs to the major facilitator superfamily. Sugar transporter (TC 2.A.1.1) family.</text>
</comment>
<gene>
    <name evidence="8" type="ORF">BJX68DRAFT_276562</name>
</gene>
<evidence type="ECO:0000256" key="5">
    <source>
        <dbReference type="ARBA" id="ARBA00023136"/>
    </source>
</evidence>
<feature type="transmembrane region" description="Helical" evidence="6">
    <location>
        <begin position="340"/>
        <end position="361"/>
    </location>
</feature>
<comment type="caution">
    <text evidence="8">The sequence shown here is derived from an EMBL/GenBank/DDBJ whole genome shotgun (WGS) entry which is preliminary data.</text>
</comment>
<dbReference type="PANTHER" id="PTHR48022:SF33">
    <property type="entry name" value="SUGAR PERMEASE, PUTATIVE (AFU_ORTHOLOGUE AFUA_6G12040)-RELATED"/>
    <property type="match status" value="1"/>
</dbReference>
<dbReference type="PROSITE" id="PS50850">
    <property type="entry name" value="MFS"/>
    <property type="match status" value="1"/>
</dbReference>
<name>A0ABR4K4Z9_9EURO</name>
<evidence type="ECO:0000256" key="2">
    <source>
        <dbReference type="ARBA" id="ARBA00010992"/>
    </source>
</evidence>
<dbReference type="EMBL" id="JBFXLR010000029">
    <property type="protein sequence ID" value="KAL2847396.1"/>
    <property type="molecule type" value="Genomic_DNA"/>
</dbReference>
<reference evidence="8 9" key="1">
    <citation type="submission" date="2024-07" db="EMBL/GenBank/DDBJ databases">
        <title>Section-level genome sequencing and comparative genomics of Aspergillus sections Usti and Cavernicolus.</title>
        <authorList>
            <consortium name="Lawrence Berkeley National Laboratory"/>
            <person name="Nybo J.L."/>
            <person name="Vesth T.C."/>
            <person name="Theobald S."/>
            <person name="Frisvad J.C."/>
            <person name="Larsen T.O."/>
            <person name="Kjaerboelling I."/>
            <person name="Rothschild-Mancinelli K."/>
            <person name="Lyhne E.K."/>
            <person name="Kogle M.E."/>
            <person name="Barry K."/>
            <person name="Clum A."/>
            <person name="Na H."/>
            <person name="Ledsgaard L."/>
            <person name="Lin J."/>
            <person name="Lipzen A."/>
            <person name="Kuo A."/>
            <person name="Riley R."/>
            <person name="Mondo S."/>
            <person name="LaButti K."/>
            <person name="Haridas S."/>
            <person name="Pangalinan J."/>
            <person name="Salamov A.A."/>
            <person name="Simmons B.A."/>
            <person name="Magnuson J.K."/>
            <person name="Chen J."/>
            <person name="Drula E."/>
            <person name="Henrissat B."/>
            <person name="Wiebenga A."/>
            <person name="Lubbers R.J."/>
            <person name="Gomes A.C."/>
            <person name="Macurrencykelacurrency M.R."/>
            <person name="Stajich J."/>
            <person name="Grigoriev I.V."/>
            <person name="Mortensen U.H."/>
            <person name="De vries R.P."/>
            <person name="Baker S.E."/>
            <person name="Andersen M.R."/>
        </authorList>
    </citation>
    <scope>NUCLEOTIDE SEQUENCE [LARGE SCALE GENOMIC DNA]</scope>
    <source>
        <strain evidence="8 9">CBS 756.74</strain>
    </source>
</reference>
<evidence type="ECO:0000256" key="6">
    <source>
        <dbReference type="SAM" id="Phobius"/>
    </source>
</evidence>
<feature type="transmembrane region" description="Helical" evidence="6">
    <location>
        <begin position="124"/>
        <end position="142"/>
    </location>
</feature>
<feature type="transmembrane region" description="Helical" evidence="6">
    <location>
        <begin position="368"/>
        <end position="389"/>
    </location>
</feature>
<evidence type="ECO:0000313" key="8">
    <source>
        <dbReference type="EMBL" id="KAL2847396.1"/>
    </source>
</evidence>
<feature type="transmembrane region" description="Helical" evidence="6">
    <location>
        <begin position="469"/>
        <end position="487"/>
    </location>
</feature>
<feature type="transmembrane region" description="Helical" evidence="6">
    <location>
        <begin position="435"/>
        <end position="457"/>
    </location>
</feature>
<dbReference type="InterPro" id="IPR036259">
    <property type="entry name" value="MFS_trans_sf"/>
</dbReference>
<keyword evidence="5 6" id="KW-0472">Membrane</keyword>
<dbReference type="InterPro" id="IPR020846">
    <property type="entry name" value="MFS_dom"/>
</dbReference>
<feature type="domain" description="Major facilitator superfamily (MFS) profile" evidence="7">
    <location>
        <begin position="44"/>
        <end position="491"/>
    </location>
</feature>
<protein>
    <submittedName>
        <fullName evidence="8">General substrate transporter</fullName>
    </submittedName>
</protein>
<organism evidence="8 9">
    <name type="scientific">Aspergillus pseudodeflectus</name>
    <dbReference type="NCBI Taxonomy" id="176178"/>
    <lineage>
        <taxon>Eukaryota</taxon>
        <taxon>Fungi</taxon>
        <taxon>Dikarya</taxon>
        <taxon>Ascomycota</taxon>
        <taxon>Pezizomycotina</taxon>
        <taxon>Eurotiomycetes</taxon>
        <taxon>Eurotiomycetidae</taxon>
        <taxon>Eurotiales</taxon>
        <taxon>Aspergillaceae</taxon>
        <taxon>Aspergillus</taxon>
        <taxon>Aspergillus subgen. Nidulantes</taxon>
    </lineage>
</organism>
<accession>A0ABR4K4Z9</accession>